<accession>A0A8T0IY03</accession>
<proteinExistence type="predicted"/>
<comment type="caution">
    <text evidence="1">The sequence shown here is derived from an EMBL/GenBank/DDBJ whole genome shotgun (WGS) entry which is preliminary data.</text>
</comment>
<dbReference type="EMBL" id="CM026422">
    <property type="protein sequence ID" value="KAG0587638.1"/>
    <property type="molecule type" value="Genomic_DNA"/>
</dbReference>
<organism evidence="1 2">
    <name type="scientific">Ceratodon purpureus</name>
    <name type="common">Fire moss</name>
    <name type="synonym">Dicranum purpureum</name>
    <dbReference type="NCBI Taxonomy" id="3225"/>
    <lineage>
        <taxon>Eukaryota</taxon>
        <taxon>Viridiplantae</taxon>
        <taxon>Streptophyta</taxon>
        <taxon>Embryophyta</taxon>
        <taxon>Bryophyta</taxon>
        <taxon>Bryophytina</taxon>
        <taxon>Bryopsida</taxon>
        <taxon>Dicranidae</taxon>
        <taxon>Pseudoditrichales</taxon>
        <taxon>Ditrichaceae</taxon>
        <taxon>Ceratodon</taxon>
    </lineage>
</organism>
<gene>
    <name evidence="1" type="ORF">KC19_2G179400</name>
</gene>
<name>A0A8T0IY03_CERPU</name>
<keyword evidence="2" id="KW-1185">Reference proteome</keyword>
<protein>
    <submittedName>
        <fullName evidence="1">Uncharacterized protein</fullName>
    </submittedName>
</protein>
<dbReference type="Proteomes" id="UP000822688">
    <property type="component" value="Chromosome 2"/>
</dbReference>
<evidence type="ECO:0000313" key="1">
    <source>
        <dbReference type="EMBL" id="KAG0587638.1"/>
    </source>
</evidence>
<evidence type="ECO:0000313" key="2">
    <source>
        <dbReference type="Proteomes" id="UP000822688"/>
    </source>
</evidence>
<sequence>MTTAVARKLCDIHSGSLCMVICNDVRDGMVYITLFFQRVSTRAWMRGIRTGSEKLGIKRSASASRENDCQHDSFTQKDAEKREYFESLGCRESLRLCTVQSIRSTVVRSGVPCCPARRVRISPPPDSHSHIASPQSADAVIVYKTTFGGLVSGVII</sequence>
<reference evidence="1" key="1">
    <citation type="submission" date="2020-06" db="EMBL/GenBank/DDBJ databases">
        <title>WGS assembly of Ceratodon purpureus strain R40.</title>
        <authorList>
            <person name="Carey S.B."/>
            <person name="Jenkins J."/>
            <person name="Shu S."/>
            <person name="Lovell J.T."/>
            <person name="Sreedasyam A."/>
            <person name="Maumus F."/>
            <person name="Tiley G.P."/>
            <person name="Fernandez-Pozo N."/>
            <person name="Barry K."/>
            <person name="Chen C."/>
            <person name="Wang M."/>
            <person name="Lipzen A."/>
            <person name="Daum C."/>
            <person name="Saski C.A."/>
            <person name="Payton A.C."/>
            <person name="Mcbreen J.C."/>
            <person name="Conrad R.E."/>
            <person name="Kollar L.M."/>
            <person name="Olsson S."/>
            <person name="Huttunen S."/>
            <person name="Landis J.B."/>
            <person name="Wickett N.J."/>
            <person name="Johnson M.G."/>
            <person name="Rensing S.A."/>
            <person name="Grimwood J."/>
            <person name="Schmutz J."/>
            <person name="Mcdaniel S.F."/>
        </authorList>
    </citation>
    <scope>NUCLEOTIDE SEQUENCE</scope>
    <source>
        <strain evidence="1">R40</strain>
    </source>
</reference>
<dbReference type="AlphaFoldDB" id="A0A8T0IY03"/>